<dbReference type="OrthoDB" id="3341102at2759"/>
<sequence>LGWSVRRGTRAAQKVPDDFSQQCYELCLRCAFLIDFHAIPAGCIVNSDQMQLAFQYGGDTTWEECGAHQVSVLGKEEKQACTVMTGLAMSGVLLPFQSVWQGYKPKSLPFSGRPNDPVLQPALAAGHLFNLSKSRTYWSNLETMQAYVDQLLVPYLRKTNLEQLRSSEADCIWIIDAWKVHRGDPFRNWMAATYPWIHILFVPAGCT</sequence>
<dbReference type="AlphaFoldDB" id="A0A165DKK0"/>
<dbReference type="STRING" id="1353952.A0A165DKK0"/>
<reference evidence="1 2" key="1">
    <citation type="journal article" date="2016" name="Mol. Biol. Evol.">
        <title>Comparative Genomics of Early-Diverging Mushroom-Forming Fungi Provides Insights into the Origins of Lignocellulose Decay Capabilities.</title>
        <authorList>
            <person name="Nagy L.G."/>
            <person name="Riley R."/>
            <person name="Tritt A."/>
            <person name="Adam C."/>
            <person name="Daum C."/>
            <person name="Floudas D."/>
            <person name="Sun H."/>
            <person name="Yadav J.S."/>
            <person name="Pangilinan J."/>
            <person name="Larsson K.H."/>
            <person name="Matsuura K."/>
            <person name="Barry K."/>
            <person name="Labutti K."/>
            <person name="Kuo R."/>
            <person name="Ohm R.A."/>
            <person name="Bhattacharya S.S."/>
            <person name="Shirouzu T."/>
            <person name="Yoshinaga Y."/>
            <person name="Martin F.M."/>
            <person name="Grigoriev I.V."/>
            <person name="Hibbett D.S."/>
        </authorList>
    </citation>
    <scope>NUCLEOTIDE SEQUENCE [LARGE SCALE GENOMIC DNA]</scope>
    <source>
        <strain evidence="1 2">HHB12733</strain>
    </source>
</reference>
<keyword evidence="2" id="KW-1185">Reference proteome</keyword>
<dbReference type="InParanoid" id="A0A165DKK0"/>
<name>A0A165DKK0_9BASI</name>
<feature type="non-terminal residue" evidence="1">
    <location>
        <position position="1"/>
    </location>
</feature>
<evidence type="ECO:0000313" key="1">
    <source>
        <dbReference type="EMBL" id="KZT53015.1"/>
    </source>
</evidence>
<protein>
    <recommendedName>
        <fullName evidence="3">DDE-1 domain-containing protein</fullName>
    </recommendedName>
</protein>
<dbReference type="EMBL" id="KV424048">
    <property type="protein sequence ID" value="KZT53015.1"/>
    <property type="molecule type" value="Genomic_DNA"/>
</dbReference>
<evidence type="ECO:0008006" key="3">
    <source>
        <dbReference type="Google" id="ProtNLM"/>
    </source>
</evidence>
<evidence type="ECO:0000313" key="2">
    <source>
        <dbReference type="Proteomes" id="UP000076842"/>
    </source>
</evidence>
<accession>A0A165DKK0</accession>
<dbReference type="Proteomes" id="UP000076842">
    <property type="component" value="Unassembled WGS sequence"/>
</dbReference>
<gene>
    <name evidence="1" type="ORF">CALCODRAFT_416830</name>
</gene>
<proteinExistence type="predicted"/>
<organism evidence="1 2">
    <name type="scientific">Calocera cornea HHB12733</name>
    <dbReference type="NCBI Taxonomy" id="1353952"/>
    <lineage>
        <taxon>Eukaryota</taxon>
        <taxon>Fungi</taxon>
        <taxon>Dikarya</taxon>
        <taxon>Basidiomycota</taxon>
        <taxon>Agaricomycotina</taxon>
        <taxon>Dacrymycetes</taxon>
        <taxon>Dacrymycetales</taxon>
        <taxon>Dacrymycetaceae</taxon>
        <taxon>Calocera</taxon>
    </lineage>
</organism>
<feature type="non-terminal residue" evidence="1">
    <location>
        <position position="207"/>
    </location>
</feature>